<feature type="transmembrane region" description="Helical" evidence="6">
    <location>
        <begin position="149"/>
        <end position="170"/>
    </location>
</feature>
<name>A0ABW7CFM2_9CYAN</name>
<comment type="subcellular location">
    <subcellularLocation>
        <location evidence="1">Cell membrane</location>
        <topology evidence="1">Multi-pass membrane protein</topology>
    </subcellularLocation>
</comment>
<dbReference type="EMBL" id="JAZAQF010000086">
    <property type="protein sequence ID" value="MFG3818915.1"/>
    <property type="molecule type" value="Genomic_DNA"/>
</dbReference>
<evidence type="ECO:0000256" key="1">
    <source>
        <dbReference type="ARBA" id="ARBA00004651"/>
    </source>
</evidence>
<keyword evidence="8" id="KW-1185">Reference proteome</keyword>
<keyword evidence="4 6" id="KW-1133">Transmembrane helix</keyword>
<keyword evidence="2" id="KW-1003">Cell membrane</keyword>
<gene>
    <name evidence="7" type="ORF">VPK24_14820</name>
</gene>
<organism evidence="7 8">
    <name type="scientific">Limnothrix redekei LRLZ20PSL1</name>
    <dbReference type="NCBI Taxonomy" id="3112953"/>
    <lineage>
        <taxon>Bacteria</taxon>
        <taxon>Bacillati</taxon>
        <taxon>Cyanobacteriota</taxon>
        <taxon>Cyanophyceae</taxon>
        <taxon>Pseudanabaenales</taxon>
        <taxon>Pseudanabaenaceae</taxon>
        <taxon>Limnothrix</taxon>
    </lineage>
</organism>
<evidence type="ECO:0000313" key="7">
    <source>
        <dbReference type="EMBL" id="MFG3818915.1"/>
    </source>
</evidence>
<keyword evidence="3 6" id="KW-0812">Transmembrane</keyword>
<evidence type="ECO:0000256" key="3">
    <source>
        <dbReference type="ARBA" id="ARBA00022692"/>
    </source>
</evidence>
<evidence type="ECO:0000256" key="6">
    <source>
        <dbReference type="SAM" id="Phobius"/>
    </source>
</evidence>
<dbReference type="PANTHER" id="PTHR30086">
    <property type="entry name" value="ARGININE EXPORTER PROTEIN ARGO"/>
    <property type="match status" value="1"/>
</dbReference>
<sequence length="205" mass="21936">MTILATLPSVSVFTVVAAAAQGGFRPGVWTTLGIVLGDLLLILLAVFGLTLLVESLGSAFAIIRYLGGAYLVTIGCLLWRSTGRSTIHHDSLSEIEELEPTKTISVQPSNWGHFITGLAITLGDQKAVLFYLGFLPAFVNLKQLTTLDILILMAIAALAVGGVKLGYAYFASRARLRFGQRLGVMMNRVAAVIMIVVGLVVIFRS</sequence>
<accession>A0ABW7CFM2</accession>
<dbReference type="Pfam" id="PF01810">
    <property type="entry name" value="LysE"/>
    <property type="match status" value="1"/>
</dbReference>
<evidence type="ECO:0000256" key="5">
    <source>
        <dbReference type="ARBA" id="ARBA00023136"/>
    </source>
</evidence>
<dbReference type="PANTHER" id="PTHR30086:SF20">
    <property type="entry name" value="ARGININE EXPORTER PROTEIN ARGO-RELATED"/>
    <property type="match status" value="1"/>
</dbReference>
<keyword evidence="5 6" id="KW-0472">Membrane</keyword>
<feature type="transmembrane region" description="Helical" evidence="6">
    <location>
        <begin position="28"/>
        <end position="53"/>
    </location>
</feature>
<evidence type="ECO:0000256" key="2">
    <source>
        <dbReference type="ARBA" id="ARBA00022475"/>
    </source>
</evidence>
<feature type="transmembrane region" description="Helical" evidence="6">
    <location>
        <begin position="182"/>
        <end position="203"/>
    </location>
</feature>
<proteinExistence type="predicted"/>
<dbReference type="InterPro" id="IPR001123">
    <property type="entry name" value="LeuE-type"/>
</dbReference>
<comment type="caution">
    <text evidence="7">The sequence shown here is derived from an EMBL/GenBank/DDBJ whole genome shotgun (WGS) entry which is preliminary data.</text>
</comment>
<dbReference type="RefSeq" id="WP_393014534.1">
    <property type="nucleotide sequence ID" value="NZ_JAZAQF010000086.1"/>
</dbReference>
<dbReference type="Proteomes" id="UP001604335">
    <property type="component" value="Unassembled WGS sequence"/>
</dbReference>
<reference evidence="8" key="1">
    <citation type="journal article" date="2024" name="Algal Res.">
        <title>Biochemical, toxicological and genomic investigation of a high-biomass producing Limnothrix strain isolated from Italian shallow drinking water reservoir.</title>
        <authorList>
            <person name="Simonazzi M."/>
            <person name="Shishido T.K."/>
            <person name="Delbaje E."/>
            <person name="Wahlsten M."/>
            <person name="Fewer D.P."/>
            <person name="Sivonen K."/>
            <person name="Pezzolesi L."/>
            <person name="Pistocchi R."/>
        </authorList>
    </citation>
    <scope>NUCLEOTIDE SEQUENCE [LARGE SCALE GENOMIC DNA]</scope>
    <source>
        <strain evidence="8">LRLZ20PSL1</strain>
    </source>
</reference>
<protein>
    <submittedName>
        <fullName evidence="7">LysE family translocator</fullName>
    </submittedName>
</protein>
<evidence type="ECO:0000313" key="8">
    <source>
        <dbReference type="Proteomes" id="UP001604335"/>
    </source>
</evidence>
<feature type="transmembrane region" description="Helical" evidence="6">
    <location>
        <begin position="65"/>
        <end position="82"/>
    </location>
</feature>
<evidence type="ECO:0000256" key="4">
    <source>
        <dbReference type="ARBA" id="ARBA00022989"/>
    </source>
</evidence>